<protein>
    <recommendedName>
        <fullName evidence="14">Cytochrome P450</fullName>
    </recommendedName>
</protein>
<keyword evidence="9" id="KW-0408">Iron</keyword>
<dbReference type="PANTHER" id="PTHR46300">
    <property type="entry name" value="P450, PUTATIVE (EUROFUNG)-RELATED-RELATED"/>
    <property type="match status" value="1"/>
</dbReference>
<gene>
    <name evidence="12" type="ORF">K435DRAFT_693910</name>
</gene>
<feature type="non-terminal residue" evidence="12">
    <location>
        <position position="1"/>
    </location>
</feature>
<evidence type="ECO:0000256" key="3">
    <source>
        <dbReference type="ARBA" id="ARBA00010617"/>
    </source>
</evidence>
<evidence type="ECO:0000256" key="1">
    <source>
        <dbReference type="ARBA" id="ARBA00001971"/>
    </source>
</evidence>
<evidence type="ECO:0000313" key="12">
    <source>
        <dbReference type="EMBL" id="THU81267.1"/>
    </source>
</evidence>
<dbReference type="GO" id="GO:0016705">
    <property type="term" value="F:oxidoreductase activity, acting on paired donors, with incorporation or reduction of molecular oxygen"/>
    <property type="evidence" value="ECO:0007669"/>
    <property type="project" value="InterPro"/>
</dbReference>
<evidence type="ECO:0000256" key="10">
    <source>
        <dbReference type="ARBA" id="ARBA00023033"/>
    </source>
</evidence>
<dbReference type="AlphaFoldDB" id="A0A4S8KYY1"/>
<keyword evidence="8" id="KW-0560">Oxidoreductase</keyword>
<dbReference type="EMBL" id="ML179824">
    <property type="protein sequence ID" value="THU81267.1"/>
    <property type="molecule type" value="Genomic_DNA"/>
</dbReference>
<evidence type="ECO:0000256" key="7">
    <source>
        <dbReference type="ARBA" id="ARBA00022989"/>
    </source>
</evidence>
<dbReference type="InterPro" id="IPR050364">
    <property type="entry name" value="Cytochrome_P450_fung"/>
</dbReference>
<evidence type="ECO:0008006" key="14">
    <source>
        <dbReference type="Google" id="ProtNLM"/>
    </source>
</evidence>
<dbReference type="Gene3D" id="1.10.630.10">
    <property type="entry name" value="Cytochrome P450"/>
    <property type="match status" value="1"/>
</dbReference>
<dbReference type="Proteomes" id="UP000297245">
    <property type="component" value="Unassembled WGS sequence"/>
</dbReference>
<accession>A0A4S8KYY1</accession>
<evidence type="ECO:0000256" key="2">
    <source>
        <dbReference type="ARBA" id="ARBA00004167"/>
    </source>
</evidence>
<comment type="similarity">
    <text evidence="3">Belongs to the cytochrome P450 family.</text>
</comment>
<comment type="subcellular location">
    <subcellularLocation>
        <location evidence="2">Membrane</location>
        <topology evidence="2">Single-pass membrane protein</topology>
    </subcellularLocation>
</comment>
<dbReference type="GO" id="GO:0005506">
    <property type="term" value="F:iron ion binding"/>
    <property type="evidence" value="ECO:0007669"/>
    <property type="project" value="InterPro"/>
</dbReference>
<proteinExistence type="inferred from homology"/>
<keyword evidence="4" id="KW-0349">Heme</keyword>
<sequence length="116" mass="13716">DLFQLNMAGQPVLVLNSQKVVKDLLEKRSSIYSDRPKWLVLNEMTGYMDLPLMRYGELWRRMRRASKLPLGVKMSFNYHRVQSDQALVLAHDVLNHPDNWKFHVQRLVALYPIDNH</sequence>
<keyword evidence="5" id="KW-0812">Transmembrane</keyword>
<evidence type="ECO:0000256" key="4">
    <source>
        <dbReference type="ARBA" id="ARBA00022617"/>
    </source>
</evidence>
<keyword evidence="7" id="KW-1133">Transmembrane helix</keyword>
<evidence type="ECO:0000256" key="6">
    <source>
        <dbReference type="ARBA" id="ARBA00022723"/>
    </source>
</evidence>
<evidence type="ECO:0000313" key="13">
    <source>
        <dbReference type="Proteomes" id="UP000297245"/>
    </source>
</evidence>
<dbReference type="OrthoDB" id="1055148at2759"/>
<evidence type="ECO:0000256" key="5">
    <source>
        <dbReference type="ARBA" id="ARBA00022692"/>
    </source>
</evidence>
<evidence type="ECO:0000256" key="11">
    <source>
        <dbReference type="ARBA" id="ARBA00023136"/>
    </source>
</evidence>
<name>A0A4S8KYY1_DENBC</name>
<dbReference type="GO" id="GO:0016020">
    <property type="term" value="C:membrane"/>
    <property type="evidence" value="ECO:0007669"/>
    <property type="project" value="UniProtKB-SubCell"/>
</dbReference>
<keyword evidence="6" id="KW-0479">Metal-binding</keyword>
<evidence type="ECO:0000256" key="9">
    <source>
        <dbReference type="ARBA" id="ARBA00023004"/>
    </source>
</evidence>
<keyword evidence="13" id="KW-1185">Reference proteome</keyword>
<dbReference type="PANTHER" id="PTHR46300:SF2">
    <property type="entry name" value="CYTOCHROME P450 MONOOXYGENASE ALNH-RELATED"/>
    <property type="match status" value="1"/>
</dbReference>
<keyword evidence="10" id="KW-0503">Monooxygenase</keyword>
<reference evidence="12 13" key="1">
    <citation type="journal article" date="2019" name="Nat. Ecol. Evol.">
        <title>Megaphylogeny resolves global patterns of mushroom evolution.</title>
        <authorList>
            <person name="Varga T."/>
            <person name="Krizsan K."/>
            <person name="Foldi C."/>
            <person name="Dima B."/>
            <person name="Sanchez-Garcia M."/>
            <person name="Sanchez-Ramirez S."/>
            <person name="Szollosi G.J."/>
            <person name="Szarkandi J.G."/>
            <person name="Papp V."/>
            <person name="Albert L."/>
            <person name="Andreopoulos W."/>
            <person name="Angelini C."/>
            <person name="Antonin V."/>
            <person name="Barry K.W."/>
            <person name="Bougher N.L."/>
            <person name="Buchanan P."/>
            <person name="Buyck B."/>
            <person name="Bense V."/>
            <person name="Catcheside P."/>
            <person name="Chovatia M."/>
            <person name="Cooper J."/>
            <person name="Damon W."/>
            <person name="Desjardin D."/>
            <person name="Finy P."/>
            <person name="Geml J."/>
            <person name="Haridas S."/>
            <person name="Hughes K."/>
            <person name="Justo A."/>
            <person name="Karasinski D."/>
            <person name="Kautmanova I."/>
            <person name="Kiss B."/>
            <person name="Kocsube S."/>
            <person name="Kotiranta H."/>
            <person name="LaButti K.M."/>
            <person name="Lechner B.E."/>
            <person name="Liimatainen K."/>
            <person name="Lipzen A."/>
            <person name="Lukacs Z."/>
            <person name="Mihaltcheva S."/>
            <person name="Morgado L.N."/>
            <person name="Niskanen T."/>
            <person name="Noordeloos M.E."/>
            <person name="Ohm R.A."/>
            <person name="Ortiz-Santana B."/>
            <person name="Ovrebo C."/>
            <person name="Racz N."/>
            <person name="Riley R."/>
            <person name="Savchenko A."/>
            <person name="Shiryaev A."/>
            <person name="Soop K."/>
            <person name="Spirin V."/>
            <person name="Szebenyi C."/>
            <person name="Tomsovsky M."/>
            <person name="Tulloss R.E."/>
            <person name="Uehling J."/>
            <person name="Grigoriev I.V."/>
            <person name="Vagvolgyi C."/>
            <person name="Papp T."/>
            <person name="Martin F.M."/>
            <person name="Miettinen O."/>
            <person name="Hibbett D.S."/>
            <person name="Nagy L.G."/>
        </authorList>
    </citation>
    <scope>NUCLEOTIDE SEQUENCE [LARGE SCALE GENOMIC DNA]</scope>
    <source>
        <strain evidence="12 13">CBS 962.96</strain>
    </source>
</reference>
<dbReference type="GO" id="GO:0020037">
    <property type="term" value="F:heme binding"/>
    <property type="evidence" value="ECO:0007669"/>
    <property type="project" value="InterPro"/>
</dbReference>
<organism evidence="12 13">
    <name type="scientific">Dendrothele bispora (strain CBS 962.96)</name>
    <dbReference type="NCBI Taxonomy" id="1314807"/>
    <lineage>
        <taxon>Eukaryota</taxon>
        <taxon>Fungi</taxon>
        <taxon>Dikarya</taxon>
        <taxon>Basidiomycota</taxon>
        <taxon>Agaricomycotina</taxon>
        <taxon>Agaricomycetes</taxon>
        <taxon>Agaricomycetidae</taxon>
        <taxon>Agaricales</taxon>
        <taxon>Agaricales incertae sedis</taxon>
        <taxon>Dendrothele</taxon>
    </lineage>
</organism>
<dbReference type="GO" id="GO:0004497">
    <property type="term" value="F:monooxygenase activity"/>
    <property type="evidence" value="ECO:0007669"/>
    <property type="project" value="UniProtKB-KW"/>
</dbReference>
<comment type="cofactor">
    <cofactor evidence="1">
        <name>heme</name>
        <dbReference type="ChEBI" id="CHEBI:30413"/>
    </cofactor>
</comment>
<dbReference type="InterPro" id="IPR036396">
    <property type="entry name" value="Cyt_P450_sf"/>
</dbReference>
<evidence type="ECO:0000256" key="8">
    <source>
        <dbReference type="ARBA" id="ARBA00023002"/>
    </source>
</evidence>
<keyword evidence="11" id="KW-0472">Membrane</keyword>
<dbReference type="SUPFAM" id="SSF48264">
    <property type="entry name" value="Cytochrome P450"/>
    <property type="match status" value="1"/>
</dbReference>